<dbReference type="OrthoDB" id="7010241at2"/>
<sequence>MLASGIASTITNVLVIIVGFLGLPIMALAATSFTASYLIPMLPFMMWLGILGGWLIALVIAVIAAPLWAVMHLHPNGDDLTGRGGNGYMMVLGLLLRPVLAVFGFIAAITISSVMGEFINKVFFQVFSFSQGDGKGLGFFIGVIAGTAIYVSIMFSFIKKTFSLMHVIPDELMRWIGGGGDQLGHYAGKMGEGSQGAVGAVAAFTAGRGLSQNMNNTGRQLQDAGKQFKADKKNQENELKGKKFQGLKNEKEFGELKKQLDSKFGAGSGEKIATAMGIDAGNFDSFENQEKLFSLNNAMETLEPYGPEAANAFVEAMEQSAAEGHSHFTSPKEAASFHSQNIASNVIRLQADSQFGEGGRSYIQAVAGRSEDPNLLDIGKANKAISDLGKAQSTLGANFQNVFNEALKNHPDNGERISSHIASEYNKVKKEKDPVAEIKDDNN</sequence>
<feature type="transmembrane region" description="Helical" evidence="1">
    <location>
        <begin position="12"/>
        <end position="39"/>
    </location>
</feature>
<feature type="transmembrane region" description="Helical" evidence="1">
    <location>
        <begin position="136"/>
        <end position="158"/>
    </location>
</feature>
<name>A0A5E5PAM6_9BURK</name>
<evidence type="ECO:0000256" key="1">
    <source>
        <dbReference type="SAM" id="Phobius"/>
    </source>
</evidence>
<gene>
    <name evidence="2" type="ORF">PAP18089_04355</name>
</gene>
<reference evidence="2 3" key="1">
    <citation type="submission" date="2019-08" db="EMBL/GenBank/DDBJ databases">
        <authorList>
            <person name="Peeters C."/>
        </authorList>
    </citation>
    <scope>NUCLEOTIDE SEQUENCE [LARGE SCALE GENOMIC DNA]</scope>
    <source>
        <strain evidence="2 3">LMG 18089</strain>
    </source>
</reference>
<evidence type="ECO:0000313" key="2">
    <source>
        <dbReference type="EMBL" id="VVG73350.1"/>
    </source>
</evidence>
<dbReference type="AlphaFoldDB" id="A0A5E5PAM6"/>
<keyword evidence="1" id="KW-0812">Transmembrane</keyword>
<proteinExistence type="predicted"/>
<dbReference type="NCBIfam" id="TIGR04346">
    <property type="entry name" value="DotA_TraY"/>
    <property type="match status" value="1"/>
</dbReference>
<accession>A0A5E5PAM6</accession>
<keyword evidence="1" id="KW-0472">Membrane</keyword>
<organism evidence="2 3">
    <name type="scientific">Pandoraea apista</name>
    <dbReference type="NCBI Taxonomy" id="93218"/>
    <lineage>
        <taxon>Bacteria</taxon>
        <taxon>Pseudomonadati</taxon>
        <taxon>Pseudomonadota</taxon>
        <taxon>Betaproteobacteria</taxon>
        <taxon>Burkholderiales</taxon>
        <taxon>Burkholderiaceae</taxon>
        <taxon>Pandoraea</taxon>
    </lineage>
</organism>
<dbReference type="EMBL" id="CABPSX010000010">
    <property type="protein sequence ID" value="VVG73350.1"/>
    <property type="molecule type" value="Genomic_DNA"/>
</dbReference>
<feature type="transmembrane region" description="Helical" evidence="1">
    <location>
        <begin position="45"/>
        <end position="70"/>
    </location>
</feature>
<dbReference type="RefSeq" id="WP_150728780.1">
    <property type="nucleotide sequence ID" value="NZ_CABPSX010000010.1"/>
</dbReference>
<dbReference type="InterPro" id="IPR027628">
    <property type="entry name" value="DotA_TraY"/>
</dbReference>
<evidence type="ECO:0000313" key="3">
    <source>
        <dbReference type="Proteomes" id="UP000364291"/>
    </source>
</evidence>
<keyword evidence="1" id="KW-1133">Transmembrane helix</keyword>
<feature type="transmembrane region" description="Helical" evidence="1">
    <location>
        <begin position="91"/>
        <end position="116"/>
    </location>
</feature>
<protein>
    <submittedName>
        <fullName evidence="2">Membrane protein</fullName>
    </submittedName>
</protein>
<dbReference type="Proteomes" id="UP000364291">
    <property type="component" value="Unassembled WGS sequence"/>
</dbReference>